<dbReference type="GO" id="GO:0008168">
    <property type="term" value="F:methyltransferase activity"/>
    <property type="evidence" value="ECO:0007669"/>
    <property type="project" value="UniProtKB-KW"/>
</dbReference>
<dbReference type="AlphaFoldDB" id="W0DED3"/>
<dbReference type="Proteomes" id="UP000005289">
    <property type="component" value="Chromosome"/>
</dbReference>
<proteinExistence type="predicted"/>
<dbReference type="STRING" id="713585.THITH_00505"/>
<dbReference type="EMBL" id="CP007029">
    <property type="protein sequence ID" value="AHE97004.1"/>
    <property type="molecule type" value="Genomic_DNA"/>
</dbReference>
<sequence>MERRPEPELMLDPEQARAYAEADFAEPHEHFVDLFAERFPDMAGGAVLDLGCGPGDVSLRLAARYPACVVHGIDGAQAMLAAGAAWCRAHPAGSRVQLRMGRLPDAQAPGAPYETIVSNSLLHHLHDPRVLWDVILRDGAPGARVFVMDLCRPESAQRVSELVARHAATAPEVLRRDFENSLYAAFTPGEVRAQLGDAGLEAFQVEQVSDRHLVAWGRL</sequence>
<dbReference type="OrthoDB" id="9778766at2"/>
<accession>W0DED3</accession>
<evidence type="ECO:0000313" key="6">
    <source>
        <dbReference type="Proteomes" id="UP000005289"/>
    </source>
</evidence>
<keyword evidence="6" id="KW-1185">Reference proteome</keyword>
<dbReference type="CDD" id="cd02440">
    <property type="entry name" value="AdoMet_MTases"/>
    <property type="match status" value="1"/>
</dbReference>
<protein>
    <submittedName>
        <fullName evidence="5">Methyltransferase type 12</fullName>
    </submittedName>
</protein>
<name>W0DED3_9GAMM</name>
<keyword evidence="3" id="KW-0949">S-adenosyl-L-methionine</keyword>
<dbReference type="InterPro" id="IPR029063">
    <property type="entry name" value="SAM-dependent_MTases_sf"/>
</dbReference>
<evidence type="ECO:0000259" key="4">
    <source>
        <dbReference type="Pfam" id="PF13649"/>
    </source>
</evidence>
<gene>
    <name evidence="5" type="ORF">THITH_00505</name>
</gene>
<evidence type="ECO:0000256" key="2">
    <source>
        <dbReference type="ARBA" id="ARBA00022679"/>
    </source>
</evidence>
<evidence type="ECO:0000313" key="5">
    <source>
        <dbReference type="EMBL" id="AHE97004.1"/>
    </source>
</evidence>
<organism evidence="5 6">
    <name type="scientific">Thioalkalivibrio paradoxus ARh 1</name>
    <dbReference type="NCBI Taxonomy" id="713585"/>
    <lineage>
        <taxon>Bacteria</taxon>
        <taxon>Pseudomonadati</taxon>
        <taxon>Pseudomonadota</taxon>
        <taxon>Gammaproteobacteria</taxon>
        <taxon>Chromatiales</taxon>
        <taxon>Ectothiorhodospiraceae</taxon>
        <taxon>Thioalkalivibrio</taxon>
    </lineage>
</organism>
<dbReference type="Pfam" id="PF13649">
    <property type="entry name" value="Methyltransf_25"/>
    <property type="match status" value="1"/>
</dbReference>
<dbReference type="KEGG" id="tti:THITH_00505"/>
<evidence type="ECO:0000256" key="3">
    <source>
        <dbReference type="ARBA" id="ARBA00022691"/>
    </source>
</evidence>
<dbReference type="GO" id="GO:0032259">
    <property type="term" value="P:methylation"/>
    <property type="evidence" value="ECO:0007669"/>
    <property type="project" value="UniProtKB-KW"/>
</dbReference>
<keyword evidence="1 5" id="KW-0489">Methyltransferase</keyword>
<dbReference type="SUPFAM" id="SSF53335">
    <property type="entry name" value="S-adenosyl-L-methionine-dependent methyltransferases"/>
    <property type="match status" value="1"/>
</dbReference>
<dbReference type="HOGENOM" id="CLU_108522_0_0_6"/>
<dbReference type="PANTHER" id="PTHR43464">
    <property type="entry name" value="METHYLTRANSFERASE"/>
    <property type="match status" value="1"/>
</dbReference>
<dbReference type="InterPro" id="IPR041698">
    <property type="entry name" value="Methyltransf_25"/>
</dbReference>
<dbReference type="PANTHER" id="PTHR43464:SF19">
    <property type="entry name" value="UBIQUINONE BIOSYNTHESIS O-METHYLTRANSFERASE, MITOCHONDRIAL"/>
    <property type="match status" value="1"/>
</dbReference>
<feature type="domain" description="Methyltransferase" evidence="4">
    <location>
        <begin position="47"/>
        <end position="129"/>
    </location>
</feature>
<keyword evidence="2 5" id="KW-0808">Transferase</keyword>
<reference evidence="5 6" key="1">
    <citation type="submission" date="2013-12" db="EMBL/GenBank/DDBJ databases">
        <authorList>
            <consortium name="DOE Joint Genome Institute"/>
            <person name="Muyzer G."/>
            <person name="Huntemann M."/>
            <person name="Han J."/>
            <person name="Chen A."/>
            <person name="Kyrpides N."/>
            <person name="Mavromatis K."/>
            <person name="Markowitz V."/>
            <person name="Palaniappan K."/>
            <person name="Ivanova N."/>
            <person name="Schaumberg A."/>
            <person name="Pati A."/>
            <person name="Liolios K."/>
            <person name="Nordberg H.P."/>
            <person name="Cantor M.N."/>
            <person name="Hua S.X."/>
            <person name="Woyke T."/>
        </authorList>
    </citation>
    <scope>NUCLEOTIDE SEQUENCE [LARGE SCALE GENOMIC DNA]</scope>
    <source>
        <strain evidence="5 6">ARh 1</strain>
    </source>
</reference>
<evidence type="ECO:0000256" key="1">
    <source>
        <dbReference type="ARBA" id="ARBA00022603"/>
    </source>
</evidence>
<dbReference type="Gene3D" id="3.40.50.150">
    <property type="entry name" value="Vaccinia Virus protein VP39"/>
    <property type="match status" value="1"/>
</dbReference>